<keyword evidence="14" id="KW-1185">Reference proteome</keyword>
<feature type="region of interest" description="Disordered" evidence="10">
    <location>
        <begin position="1"/>
        <end position="23"/>
    </location>
</feature>
<evidence type="ECO:0000313" key="13">
    <source>
        <dbReference type="EMBL" id="OTG11800.1"/>
    </source>
</evidence>
<dbReference type="Proteomes" id="UP000215914">
    <property type="component" value="Chromosome 10"/>
</dbReference>
<feature type="domain" description="Protein kinase" evidence="11">
    <location>
        <begin position="1"/>
        <end position="235"/>
    </location>
</feature>
<dbReference type="SMART" id="SM00320">
    <property type="entry name" value="WD40"/>
    <property type="match status" value="7"/>
</dbReference>
<dbReference type="PROSITE" id="PS50294">
    <property type="entry name" value="WD_REPEATS_REGION"/>
    <property type="match status" value="2"/>
</dbReference>
<feature type="compositionally biased region" description="Basic and acidic residues" evidence="10">
    <location>
        <begin position="11"/>
        <end position="20"/>
    </location>
</feature>
<evidence type="ECO:0000256" key="10">
    <source>
        <dbReference type="SAM" id="MobiDB-lite"/>
    </source>
</evidence>
<evidence type="ECO:0000256" key="7">
    <source>
        <dbReference type="ARBA" id="ARBA00023242"/>
    </source>
</evidence>
<evidence type="ECO:0000256" key="4">
    <source>
        <dbReference type="ARBA" id="ARBA00022737"/>
    </source>
</evidence>
<dbReference type="STRING" id="4232.A0A251TL43"/>
<dbReference type="OrthoDB" id="273771at2759"/>
<dbReference type="PRINTS" id="PR00320">
    <property type="entry name" value="GPROTEINBRPT"/>
</dbReference>
<dbReference type="GO" id="GO:0005524">
    <property type="term" value="F:ATP binding"/>
    <property type="evidence" value="ECO:0007669"/>
    <property type="project" value="InterPro"/>
</dbReference>
<dbReference type="InterPro" id="IPR019775">
    <property type="entry name" value="WD40_repeat_CS"/>
</dbReference>
<dbReference type="InterPro" id="IPR044630">
    <property type="entry name" value="SPA1/2/3/4"/>
</dbReference>
<evidence type="ECO:0000259" key="11">
    <source>
        <dbReference type="PROSITE" id="PS50011"/>
    </source>
</evidence>
<feature type="repeat" description="WD" evidence="9">
    <location>
        <begin position="481"/>
        <end position="522"/>
    </location>
</feature>
<dbReference type="InterPro" id="IPR000719">
    <property type="entry name" value="Prot_kinase_dom"/>
</dbReference>
<name>A0A251TL43_HELAN</name>
<sequence length="702" mass="79054">MDQLVDDMDNSSDHDHDHENTVVGSLESKDVSLRQWLDNANRVVDALECLHIFMQIAKIVNSAHSQGVVLHNNRPSCFVMSSFNHVSFIESASCSDSGSDSYQDVTSSNISHNKVSEIDWGESNGKQTEEKEDRFPMKKILQMETNWYTSPEEAADGPSSCASDVYRLGILLFELYYPCSSPEEKNSNMSVVKHRMLPPQFHLKWPKEAFFSMRLLHPDPASRPKIDEVLQSEFLNGLREKLDEREAAIELEEKIVEQEMLLDFLVTLQQRKQEAADYLQKDFSILSSDLQQVTKLQASVRRKGDSNSMNSSKPDDFASSGSRKRIRTPKENQESSRLAKNFKKLESAYFLTRNRAVNSGWMNPFMEGLSKYMSSSKLKVKADLKLGDLLNSSSLVCSLSFDRDGEFFATAGVNKKIKVFEYESILNENRDIHFPIVEIPTRSKLSSICWNRYIKSQCASSNFEGVVQVWDVTQGQVAAEMREHQRRAWSVDFSADPKLLASGSDDGSVKLWNINQGASIGTIKTKANVCCVQFPCESSNFLAFGSADHRVYYHDLRNLSMPLYTLVGHKRTVSYIKFIDSKTIVSSSTDNTLKLWDLSDTASQVIDRPIQSFSGHVNVKNFVGLSVSGGYIATGSETNEVFIYHKGFPMPAMSYKFNTTDPISGNEVEDNEQFISSVCWRPQSSTLVAANSMGNIKVLEVV</sequence>
<dbReference type="GO" id="GO:0004672">
    <property type="term" value="F:protein kinase activity"/>
    <property type="evidence" value="ECO:0007669"/>
    <property type="project" value="InterPro"/>
</dbReference>
<evidence type="ECO:0000256" key="2">
    <source>
        <dbReference type="ARBA" id="ARBA00022574"/>
    </source>
</evidence>
<feature type="region of interest" description="Disordered" evidence="10">
    <location>
        <begin position="298"/>
        <end position="337"/>
    </location>
</feature>
<evidence type="ECO:0000313" key="14">
    <source>
        <dbReference type="Proteomes" id="UP000215914"/>
    </source>
</evidence>
<dbReference type="Gene3D" id="1.10.510.10">
    <property type="entry name" value="Transferase(Phosphotransferase) domain 1"/>
    <property type="match status" value="1"/>
</dbReference>
<accession>A0A251TL43</accession>
<keyword evidence="4" id="KW-0677">Repeat</keyword>
<protein>
    <recommendedName>
        <fullName evidence="11">Protein kinase domain-containing protein</fullName>
    </recommendedName>
</protein>
<dbReference type="InterPro" id="IPR001680">
    <property type="entry name" value="WD40_rpt"/>
</dbReference>
<proteinExistence type="predicted"/>
<dbReference type="Pfam" id="PF07714">
    <property type="entry name" value="PK_Tyr_Ser-Thr"/>
    <property type="match status" value="1"/>
</dbReference>
<dbReference type="CDD" id="cd00200">
    <property type="entry name" value="WD40"/>
    <property type="match status" value="1"/>
</dbReference>
<evidence type="ECO:0000256" key="6">
    <source>
        <dbReference type="ARBA" id="ARBA00023054"/>
    </source>
</evidence>
<reference evidence="12 14" key="1">
    <citation type="journal article" date="2017" name="Nature">
        <title>The sunflower genome provides insights into oil metabolism, flowering and Asterid evolution.</title>
        <authorList>
            <person name="Badouin H."/>
            <person name="Gouzy J."/>
            <person name="Grassa C.J."/>
            <person name="Murat F."/>
            <person name="Staton S.E."/>
            <person name="Cottret L."/>
            <person name="Lelandais-Briere C."/>
            <person name="Owens G.L."/>
            <person name="Carrere S."/>
            <person name="Mayjonade B."/>
            <person name="Legrand L."/>
            <person name="Gill N."/>
            <person name="Kane N.C."/>
            <person name="Bowers J.E."/>
            <person name="Hubner S."/>
            <person name="Bellec A."/>
            <person name="Berard A."/>
            <person name="Berges H."/>
            <person name="Blanchet N."/>
            <person name="Boniface M.C."/>
            <person name="Brunel D."/>
            <person name="Catrice O."/>
            <person name="Chaidir N."/>
            <person name="Claudel C."/>
            <person name="Donnadieu C."/>
            <person name="Faraut T."/>
            <person name="Fievet G."/>
            <person name="Helmstetter N."/>
            <person name="King M."/>
            <person name="Knapp S.J."/>
            <person name="Lai Z."/>
            <person name="Le Paslier M.C."/>
            <person name="Lippi Y."/>
            <person name="Lorenzon L."/>
            <person name="Mandel J.R."/>
            <person name="Marage G."/>
            <person name="Marchand G."/>
            <person name="Marquand E."/>
            <person name="Bret-Mestries E."/>
            <person name="Morien E."/>
            <person name="Nambeesan S."/>
            <person name="Nguyen T."/>
            <person name="Pegot-Espagnet P."/>
            <person name="Pouilly N."/>
            <person name="Raftis F."/>
            <person name="Sallet E."/>
            <person name="Schiex T."/>
            <person name="Thomas J."/>
            <person name="Vandecasteele C."/>
            <person name="Vares D."/>
            <person name="Vear F."/>
            <person name="Vautrin S."/>
            <person name="Crespi M."/>
            <person name="Mangin B."/>
            <person name="Burke J.M."/>
            <person name="Salse J."/>
            <person name="Munos S."/>
            <person name="Vincourt P."/>
            <person name="Rieseberg L.H."/>
            <person name="Langlade N.B."/>
        </authorList>
    </citation>
    <scope>NUCLEOTIDE SEQUENCE [LARGE SCALE GENOMIC DNA]</scope>
    <source>
        <strain evidence="14">cv. SF193</strain>
        <tissue evidence="12">Leaves</tissue>
    </source>
</reference>
<dbReference type="Pfam" id="PF00400">
    <property type="entry name" value="WD40"/>
    <property type="match status" value="3"/>
</dbReference>
<feature type="compositionally biased region" description="Acidic residues" evidence="10">
    <location>
        <begin position="1"/>
        <end position="10"/>
    </location>
</feature>
<dbReference type="PANTHER" id="PTHR44218:SF7">
    <property type="entry name" value="PROTEIN KINASE DOMAIN-CONTAINING PROTEIN"/>
    <property type="match status" value="1"/>
</dbReference>
<evidence type="ECO:0000256" key="8">
    <source>
        <dbReference type="ARBA" id="ARBA00084091"/>
    </source>
</evidence>
<gene>
    <name evidence="13" type="ORF">HannXRQ_Chr10g0302771</name>
    <name evidence="12" type="ORF">HanXRQr2_Chr10g0449471</name>
</gene>
<dbReference type="OMA" id="VHSFMGH"/>
<dbReference type="PROSITE" id="PS50082">
    <property type="entry name" value="WD_REPEATS_2"/>
    <property type="match status" value="2"/>
</dbReference>
<evidence type="ECO:0000256" key="1">
    <source>
        <dbReference type="ARBA" id="ARBA00004123"/>
    </source>
</evidence>
<dbReference type="SUPFAM" id="SSF56112">
    <property type="entry name" value="Protein kinase-like (PK-like)"/>
    <property type="match status" value="1"/>
</dbReference>
<dbReference type="PROSITE" id="PS00678">
    <property type="entry name" value="WD_REPEATS_1"/>
    <property type="match status" value="2"/>
</dbReference>
<keyword evidence="5" id="KW-0833">Ubl conjugation pathway</keyword>
<evidence type="ECO:0000256" key="9">
    <source>
        <dbReference type="PROSITE-ProRule" id="PRU00221"/>
    </source>
</evidence>
<dbReference type="EMBL" id="MNCJ02000325">
    <property type="protein sequence ID" value="KAF5787139.1"/>
    <property type="molecule type" value="Genomic_DNA"/>
</dbReference>
<evidence type="ECO:0000256" key="3">
    <source>
        <dbReference type="ARBA" id="ARBA00022679"/>
    </source>
</evidence>
<keyword evidence="3" id="KW-0808">Transferase</keyword>
<evidence type="ECO:0000256" key="5">
    <source>
        <dbReference type="ARBA" id="ARBA00022786"/>
    </source>
</evidence>
<keyword evidence="8" id="KW-0607">Phytochrome signaling pathway</keyword>
<dbReference type="InterPro" id="IPR011009">
    <property type="entry name" value="Kinase-like_dom_sf"/>
</dbReference>
<evidence type="ECO:0000313" key="12">
    <source>
        <dbReference type="EMBL" id="KAF5787139.1"/>
    </source>
</evidence>
<dbReference type="InterPro" id="IPR015943">
    <property type="entry name" value="WD40/YVTN_repeat-like_dom_sf"/>
</dbReference>
<dbReference type="InterPro" id="IPR020472">
    <property type="entry name" value="WD40_PAC1"/>
</dbReference>
<dbReference type="InterPro" id="IPR001245">
    <property type="entry name" value="Ser-Thr/Tyr_kinase_cat_dom"/>
</dbReference>
<dbReference type="Gene3D" id="2.130.10.10">
    <property type="entry name" value="YVTN repeat-like/Quinoprotein amine dehydrogenase"/>
    <property type="match status" value="1"/>
</dbReference>
<dbReference type="PANTHER" id="PTHR44218">
    <property type="entry name" value="PROTEIN SPA1-RELATED 2"/>
    <property type="match status" value="1"/>
</dbReference>
<dbReference type="GO" id="GO:0005634">
    <property type="term" value="C:nucleus"/>
    <property type="evidence" value="ECO:0007669"/>
    <property type="project" value="UniProtKB-SubCell"/>
</dbReference>
<dbReference type="FunFam" id="2.130.10.10:FF:000090">
    <property type="entry name" value="E3 ubiquitin-protein ligase RFWD2 isoform X1"/>
    <property type="match status" value="1"/>
</dbReference>
<feature type="repeat" description="WD" evidence="9">
    <location>
        <begin position="566"/>
        <end position="606"/>
    </location>
</feature>
<dbReference type="SUPFAM" id="SSF50978">
    <property type="entry name" value="WD40 repeat-like"/>
    <property type="match status" value="1"/>
</dbReference>
<dbReference type="GO" id="GO:0009640">
    <property type="term" value="P:photomorphogenesis"/>
    <property type="evidence" value="ECO:0007669"/>
    <property type="project" value="InterPro"/>
</dbReference>
<dbReference type="GO" id="GO:0042802">
    <property type="term" value="F:identical protein binding"/>
    <property type="evidence" value="ECO:0007669"/>
    <property type="project" value="UniProtKB-ARBA"/>
</dbReference>
<organism evidence="13 14">
    <name type="scientific">Helianthus annuus</name>
    <name type="common">Common sunflower</name>
    <dbReference type="NCBI Taxonomy" id="4232"/>
    <lineage>
        <taxon>Eukaryota</taxon>
        <taxon>Viridiplantae</taxon>
        <taxon>Streptophyta</taxon>
        <taxon>Embryophyta</taxon>
        <taxon>Tracheophyta</taxon>
        <taxon>Spermatophyta</taxon>
        <taxon>Magnoliopsida</taxon>
        <taxon>eudicotyledons</taxon>
        <taxon>Gunneridae</taxon>
        <taxon>Pentapetalae</taxon>
        <taxon>asterids</taxon>
        <taxon>campanulids</taxon>
        <taxon>Asterales</taxon>
        <taxon>Asteraceae</taxon>
        <taxon>Asteroideae</taxon>
        <taxon>Heliantheae alliance</taxon>
        <taxon>Heliantheae</taxon>
        <taxon>Helianthus</taxon>
    </lineage>
</organism>
<comment type="subcellular location">
    <subcellularLocation>
        <location evidence="1">Nucleus</location>
    </subcellularLocation>
</comment>
<keyword evidence="2 9" id="KW-0853">WD repeat</keyword>
<keyword evidence="6" id="KW-0175">Coiled coil</keyword>
<dbReference type="EMBL" id="CM007899">
    <property type="protein sequence ID" value="OTG11800.1"/>
    <property type="molecule type" value="Genomic_DNA"/>
</dbReference>
<reference evidence="13" key="2">
    <citation type="submission" date="2017-02" db="EMBL/GenBank/DDBJ databases">
        <title>Sunflower complete genome.</title>
        <authorList>
            <person name="Langlade N."/>
            <person name="Munos S."/>
        </authorList>
    </citation>
    <scope>NUCLEOTIDE SEQUENCE [LARGE SCALE GENOMIC DNA]</scope>
    <source>
        <tissue evidence="13">Leaves</tissue>
    </source>
</reference>
<dbReference type="Gramene" id="mRNA:HanXRQr2_Chr10g0449471">
    <property type="protein sequence ID" value="mRNA:HanXRQr2_Chr10g0449471"/>
    <property type="gene ID" value="HanXRQr2_Chr10g0449471"/>
</dbReference>
<dbReference type="InterPro" id="IPR036322">
    <property type="entry name" value="WD40_repeat_dom_sf"/>
</dbReference>
<dbReference type="PROSITE" id="PS50011">
    <property type="entry name" value="PROTEIN_KINASE_DOM"/>
    <property type="match status" value="1"/>
</dbReference>
<keyword evidence="7" id="KW-0539">Nucleus</keyword>
<reference evidence="12" key="3">
    <citation type="submission" date="2020-06" db="EMBL/GenBank/DDBJ databases">
        <title>Helianthus annuus Genome sequencing and assembly Release 2.</title>
        <authorList>
            <person name="Gouzy J."/>
            <person name="Langlade N."/>
            <person name="Munos S."/>
        </authorList>
    </citation>
    <scope>NUCLEOTIDE SEQUENCE</scope>
    <source>
        <tissue evidence="12">Leaves</tissue>
    </source>
</reference>
<dbReference type="GO" id="GO:0009585">
    <property type="term" value="P:red, far-red light phototransduction"/>
    <property type="evidence" value="ECO:0007669"/>
    <property type="project" value="UniProtKB-KW"/>
</dbReference>
<dbReference type="AlphaFoldDB" id="A0A251TL43"/>
<dbReference type="InParanoid" id="A0A251TL43"/>